<dbReference type="KEGG" id="nlc:EBAPG3_009410"/>
<evidence type="ECO:0000313" key="2">
    <source>
        <dbReference type="Proteomes" id="UP000012179"/>
    </source>
</evidence>
<sequence>MKAVSDKNFEKAETLKKLLWDEQFANASPVGRVEMFEKARVEERLEALAAMDRLEKRLRADGSPVKLANLIRFKEIARKSHAEEDAKLDEALKLLKQRAEADRTLAILDDELGRMLAEEGIQAKGKAK</sequence>
<reference evidence="1 2" key="1">
    <citation type="journal article" date="2015" name="Int. J. Syst. Evol. Microbiol.">
        <title>Nitrosospira lacus sp. nov., a psychrotolerant, ammonia-oxidizing bacterium from sandy lake sediment.</title>
        <authorList>
            <person name="Urakawa H."/>
            <person name="Garcia J.C."/>
            <person name="Nielsen J.L."/>
            <person name="Le V.Q."/>
            <person name="Kozlowski J.A."/>
            <person name="Stein L.Y."/>
            <person name="Lim C.K."/>
            <person name="Pommerening-Roser A."/>
            <person name="Martens-Habbena W."/>
            <person name="Stahl D.A."/>
            <person name="Klotz M.G."/>
        </authorList>
    </citation>
    <scope>NUCLEOTIDE SEQUENCE [LARGE SCALE GENOMIC DNA]</scope>
    <source>
        <strain evidence="1 2">APG3</strain>
    </source>
</reference>
<keyword evidence="2" id="KW-1185">Reference proteome</keyword>
<accession>A0A1W6SQ94</accession>
<evidence type="ECO:0000313" key="1">
    <source>
        <dbReference type="EMBL" id="ARO87966.1"/>
    </source>
</evidence>
<name>A0A1W6SQ94_9PROT</name>
<organism evidence="1 2">
    <name type="scientific">Nitrosospira lacus</name>
    <dbReference type="NCBI Taxonomy" id="1288494"/>
    <lineage>
        <taxon>Bacteria</taxon>
        <taxon>Pseudomonadati</taxon>
        <taxon>Pseudomonadota</taxon>
        <taxon>Betaproteobacteria</taxon>
        <taxon>Nitrosomonadales</taxon>
        <taxon>Nitrosomonadaceae</taxon>
        <taxon>Nitrosospira</taxon>
    </lineage>
</organism>
<proteinExistence type="predicted"/>
<gene>
    <name evidence="1" type="ORF">EBAPG3_009410</name>
</gene>
<dbReference type="Proteomes" id="UP000012179">
    <property type="component" value="Chromosome"/>
</dbReference>
<protein>
    <submittedName>
        <fullName evidence="1">Uncharacterized protein</fullName>
    </submittedName>
</protein>
<dbReference type="AlphaFoldDB" id="A0A1W6SQ94"/>
<dbReference type="EMBL" id="CP021106">
    <property type="protein sequence ID" value="ARO87966.1"/>
    <property type="molecule type" value="Genomic_DNA"/>
</dbReference>